<name>A0A9I9D858_CUCME</name>
<accession>A0A9I9D858</accession>
<dbReference type="PANTHER" id="PTHR35312">
    <property type="entry name" value="OS07G0641800 PROTEIN"/>
    <property type="match status" value="1"/>
</dbReference>
<dbReference type="Gramene" id="MELO3C014546.2.1">
    <property type="protein sequence ID" value="MELO3C014546.2.1"/>
    <property type="gene ID" value="MELO3C014546.2"/>
</dbReference>
<dbReference type="AlphaFoldDB" id="A0A9I9D858"/>
<protein>
    <submittedName>
        <fullName evidence="2">Uncharacterized protein</fullName>
    </submittedName>
</protein>
<reference evidence="2" key="1">
    <citation type="submission" date="2023-03" db="UniProtKB">
        <authorList>
            <consortium name="EnsemblPlants"/>
        </authorList>
    </citation>
    <scope>IDENTIFICATION</scope>
</reference>
<sequence>ASFLLFFSYFCYSRILEPNSRFLLSVRDSKASFHHHVDPKTAMDEFEFHRLLQLFPVVRSRDYHAETELSRQSTSKSPKSELNEWQEAWNEDGEKPKDQGSPLHDAFWTKLKLAAEQKVGKVEAERFFNSFQQIHNKLVCH</sequence>
<feature type="region of interest" description="Disordered" evidence="1">
    <location>
        <begin position="66"/>
        <end position="103"/>
    </location>
</feature>
<organism evidence="2">
    <name type="scientific">Cucumis melo</name>
    <name type="common">Muskmelon</name>
    <dbReference type="NCBI Taxonomy" id="3656"/>
    <lineage>
        <taxon>Eukaryota</taxon>
        <taxon>Viridiplantae</taxon>
        <taxon>Streptophyta</taxon>
        <taxon>Embryophyta</taxon>
        <taxon>Tracheophyta</taxon>
        <taxon>Spermatophyta</taxon>
        <taxon>Magnoliopsida</taxon>
        <taxon>eudicotyledons</taxon>
        <taxon>Gunneridae</taxon>
        <taxon>Pentapetalae</taxon>
        <taxon>rosids</taxon>
        <taxon>fabids</taxon>
        <taxon>Cucurbitales</taxon>
        <taxon>Cucurbitaceae</taxon>
        <taxon>Benincaseae</taxon>
        <taxon>Cucumis</taxon>
    </lineage>
</organism>
<evidence type="ECO:0000256" key="1">
    <source>
        <dbReference type="SAM" id="MobiDB-lite"/>
    </source>
</evidence>
<dbReference type="PANTHER" id="PTHR35312:SF1">
    <property type="entry name" value="OS07G0641800 PROTEIN"/>
    <property type="match status" value="1"/>
</dbReference>
<dbReference type="EnsemblPlants" id="MELO3C014546.2.1">
    <property type="protein sequence ID" value="MELO3C014546.2.1"/>
    <property type="gene ID" value="MELO3C014546.2"/>
</dbReference>
<evidence type="ECO:0000313" key="2">
    <source>
        <dbReference type="EnsemblPlants" id="MELO3C014546.2.1"/>
    </source>
</evidence>
<proteinExistence type="predicted"/>